<dbReference type="EMBL" id="QDGB01000356">
    <property type="protein sequence ID" value="RQX12077.1"/>
    <property type="molecule type" value="Genomic_DNA"/>
</dbReference>
<dbReference type="OrthoDB" id="2846443at2"/>
<evidence type="ECO:0000313" key="1">
    <source>
        <dbReference type="EMBL" id="RQX12077.1"/>
    </source>
</evidence>
<accession>A0A3N9XYN8</accession>
<sequence length="651" mass="73240">MSSEDSTDRRIRFYGTADFATYWQAGRATEIAERFRPEDPLTRAADVIELHNVQQYVEAGLFPAGYTDAQRAQARARIPAMRSAIARFFTTINETNVGELVAAVDYDFHPDLLELLGRNKAFERCSPDRMLHALNATGVSLGAMLANKKIVQAYDTQLRDVLVSDVRNAEHVVRKYMHNDTRSEIHLPRSFTPVDARELLQGYVDCADANFNYIGLIETAPVSSQTGIDAKLKLGAKRRKDRMTEELFRDNAGISTGCEVGISDTQDDPVKVEIDEAVACFTYSRSWLDQTLDNPSILNNFQHLFEFADRYVLLTLPAYPADLGVFERFLTTTGKTDYHVGAAFHTIDMSSLLQTRLYHHYLTSNDIDLEAVIAWFFEVYLVEEFGALNFSFTPSSSGSSYLQKARHLFAEMESVAMQFTLYVENAELDRDLLAVTSDPVRYKEMPSLLVGKYVYADKGEEIASVLHELFSDQSGLTYISDALNAKSAAQLLIKNEVSYADFAEHQRSIVDHLITLGVLEDTGVRVQIARREQFLILRSLYRAQAASYYHLSSQGRAEVDSMVARGWVTRRESLLSAPEGSYFNYYLNKVEFSNGPELRNKYLHGSQVNADGEVAHFRTYITALRLIVALVIKMNDDFTLSAAEGVPLAGK</sequence>
<dbReference type="Proteomes" id="UP000278981">
    <property type="component" value="Unassembled WGS sequence"/>
</dbReference>
<organism evidence="1 2">
    <name type="scientific">Micromonospora ureilytica</name>
    <dbReference type="NCBI Taxonomy" id="709868"/>
    <lineage>
        <taxon>Bacteria</taxon>
        <taxon>Bacillati</taxon>
        <taxon>Actinomycetota</taxon>
        <taxon>Actinomycetes</taxon>
        <taxon>Micromonosporales</taxon>
        <taxon>Micromonosporaceae</taxon>
        <taxon>Micromonospora</taxon>
    </lineage>
</organism>
<proteinExistence type="predicted"/>
<gene>
    <name evidence="1" type="ORF">DDE19_29425</name>
</gene>
<name>A0A3N9XYN8_9ACTN</name>
<reference evidence="1 2" key="1">
    <citation type="submission" date="2018-04" db="EMBL/GenBank/DDBJ databases">
        <title>Micromonosporas from Atacama Desert.</title>
        <authorList>
            <person name="Carro L."/>
            <person name="Klenk H.-P."/>
            <person name="Goodfellow M."/>
        </authorList>
    </citation>
    <scope>NUCLEOTIDE SEQUENCE [LARGE SCALE GENOMIC DNA]</scope>
    <source>
        <strain evidence="1 2">LB19</strain>
    </source>
</reference>
<comment type="caution">
    <text evidence="1">The sequence shown here is derived from an EMBL/GenBank/DDBJ whole genome shotgun (WGS) entry which is preliminary data.</text>
</comment>
<dbReference type="RefSeq" id="WP_124822526.1">
    <property type="nucleotide sequence ID" value="NZ_QDGB01000356.1"/>
</dbReference>
<dbReference type="AlphaFoldDB" id="A0A3N9XYN8"/>
<protein>
    <submittedName>
        <fullName evidence="1">Uncharacterized protein</fullName>
    </submittedName>
</protein>
<evidence type="ECO:0000313" key="2">
    <source>
        <dbReference type="Proteomes" id="UP000278981"/>
    </source>
</evidence>